<accession>A0A7S2CTS8</accession>
<dbReference type="EMBL" id="HBGU01020868">
    <property type="protein sequence ID" value="CAD9434918.1"/>
    <property type="molecule type" value="Transcribed_RNA"/>
</dbReference>
<protein>
    <submittedName>
        <fullName evidence="1">Uncharacterized protein</fullName>
    </submittedName>
</protein>
<name>A0A7S2CTS8_9EUKA</name>
<gene>
    <name evidence="1" type="ORF">CBRE1094_LOCUS11422</name>
</gene>
<sequence length="142" mass="15801">MPTGALLSYRILEWRFPTTWLVTDRSHWVGACRGGDAGMFIIDWESSLIARQSLCGDVDHCEGARWPMLGLDAVMAHRSLTPYAALGNADYAMVVGSLRRKHRAVLSSHIITYRTKYVCVSLRLLAGPRLRVHDLATLAGMC</sequence>
<proteinExistence type="predicted"/>
<organism evidence="1">
    <name type="scientific">Haptolina brevifila</name>
    <dbReference type="NCBI Taxonomy" id="156173"/>
    <lineage>
        <taxon>Eukaryota</taxon>
        <taxon>Haptista</taxon>
        <taxon>Haptophyta</taxon>
        <taxon>Prymnesiophyceae</taxon>
        <taxon>Prymnesiales</taxon>
        <taxon>Prymnesiaceae</taxon>
        <taxon>Haptolina</taxon>
    </lineage>
</organism>
<dbReference type="AlphaFoldDB" id="A0A7S2CTS8"/>
<evidence type="ECO:0000313" key="1">
    <source>
        <dbReference type="EMBL" id="CAD9434918.1"/>
    </source>
</evidence>
<reference evidence="1" key="1">
    <citation type="submission" date="2021-01" db="EMBL/GenBank/DDBJ databases">
        <authorList>
            <person name="Corre E."/>
            <person name="Pelletier E."/>
            <person name="Niang G."/>
            <person name="Scheremetjew M."/>
            <person name="Finn R."/>
            <person name="Kale V."/>
            <person name="Holt S."/>
            <person name="Cochrane G."/>
            <person name="Meng A."/>
            <person name="Brown T."/>
            <person name="Cohen L."/>
        </authorList>
    </citation>
    <scope>NUCLEOTIDE SEQUENCE</scope>
    <source>
        <strain evidence="1">UTEX LB 985</strain>
    </source>
</reference>